<organism evidence="2">
    <name type="scientific">Favella ehrenbergii</name>
    <dbReference type="NCBI Taxonomy" id="182087"/>
    <lineage>
        <taxon>Eukaryota</taxon>
        <taxon>Sar</taxon>
        <taxon>Alveolata</taxon>
        <taxon>Ciliophora</taxon>
        <taxon>Intramacronucleata</taxon>
        <taxon>Spirotrichea</taxon>
        <taxon>Choreotrichia</taxon>
        <taxon>Tintinnida</taxon>
        <taxon>Xystonellidae</taxon>
        <taxon>Favella</taxon>
    </lineage>
</organism>
<gene>
    <name evidence="2" type="ORF">FEHR0123_LOCUS6337</name>
</gene>
<dbReference type="EMBL" id="HBIE01020799">
    <property type="protein sequence ID" value="CAE0311418.1"/>
    <property type="molecule type" value="Transcribed_RNA"/>
</dbReference>
<proteinExistence type="predicted"/>
<sequence length="195" mass="22063">MMQQEMQPGTGPFLREGESNLNISEIQAQVSSVMTHADVTSHGFGAFHFGNDGNQATEEGQANLQLEELQKVFDLFHTVVETVEEPVPSSSLSRLQARELPRPHGPNSRTGRQTSKKIERKTLKLHCFEEVQIEEVIGKDTCIPHLSIDRSVFFQSYSSDQFEEIFEDLKGHYKRLCDEEPDGGMDDDSQNMSQF</sequence>
<evidence type="ECO:0000313" key="2">
    <source>
        <dbReference type="EMBL" id="CAE0311418.1"/>
    </source>
</evidence>
<evidence type="ECO:0000256" key="1">
    <source>
        <dbReference type="SAM" id="MobiDB-lite"/>
    </source>
</evidence>
<protein>
    <submittedName>
        <fullName evidence="2">Uncharacterized protein</fullName>
    </submittedName>
</protein>
<accession>A0A7S3I1R3</accession>
<dbReference type="AlphaFoldDB" id="A0A7S3I1R3"/>
<feature type="region of interest" description="Disordered" evidence="1">
    <location>
        <begin position="87"/>
        <end position="116"/>
    </location>
</feature>
<reference evidence="2" key="1">
    <citation type="submission" date="2021-01" db="EMBL/GenBank/DDBJ databases">
        <authorList>
            <person name="Corre E."/>
            <person name="Pelletier E."/>
            <person name="Niang G."/>
            <person name="Scheremetjew M."/>
            <person name="Finn R."/>
            <person name="Kale V."/>
            <person name="Holt S."/>
            <person name="Cochrane G."/>
            <person name="Meng A."/>
            <person name="Brown T."/>
            <person name="Cohen L."/>
        </authorList>
    </citation>
    <scope>NUCLEOTIDE SEQUENCE</scope>
    <source>
        <strain evidence="2">Fehren 1</strain>
    </source>
</reference>
<name>A0A7S3I1R3_9SPIT</name>